<comment type="caution">
    <text evidence="2">The sequence shown here is derived from an EMBL/GenBank/DDBJ whole genome shotgun (WGS) entry which is preliminary data.</text>
</comment>
<dbReference type="AlphaFoldDB" id="A0A8T0DVD6"/>
<evidence type="ECO:0000313" key="3">
    <source>
        <dbReference type="Proteomes" id="UP000699462"/>
    </source>
</evidence>
<accession>A0A8T0DVD6</accession>
<organism evidence="2 3">
    <name type="scientific">Paragonimus westermani</name>
    <dbReference type="NCBI Taxonomy" id="34504"/>
    <lineage>
        <taxon>Eukaryota</taxon>
        <taxon>Metazoa</taxon>
        <taxon>Spiralia</taxon>
        <taxon>Lophotrochozoa</taxon>
        <taxon>Platyhelminthes</taxon>
        <taxon>Trematoda</taxon>
        <taxon>Digenea</taxon>
        <taxon>Plagiorchiida</taxon>
        <taxon>Troglotremata</taxon>
        <taxon>Troglotrematidae</taxon>
        <taxon>Paragonimus</taxon>
    </lineage>
</organism>
<evidence type="ECO:0000256" key="1">
    <source>
        <dbReference type="SAM" id="MobiDB-lite"/>
    </source>
</evidence>
<reference evidence="2 3" key="1">
    <citation type="submission" date="2019-07" db="EMBL/GenBank/DDBJ databases">
        <title>Annotation for the trematode Paragonimus westermani.</title>
        <authorList>
            <person name="Choi Y.-J."/>
        </authorList>
    </citation>
    <scope>NUCLEOTIDE SEQUENCE [LARGE SCALE GENOMIC DNA]</scope>
    <source>
        <strain evidence="2">180907_Pwestermani</strain>
    </source>
</reference>
<feature type="compositionally biased region" description="Polar residues" evidence="1">
    <location>
        <begin position="91"/>
        <end position="114"/>
    </location>
</feature>
<feature type="region of interest" description="Disordered" evidence="1">
    <location>
        <begin position="80"/>
        <end position="115"/>
    </location>
</feature>
<gene>
    <name evidence="2" type="ORF">P879_01643</name>
</gene>
<dbReference type="OrthoDB" id="10373461at2759"/>
<dbReference type="Proteomes" id="UP000699462">
    <property type="component" value="Unassembled WGS sequence"/>
</dbReference>
<keyword evidence="3" id="KW-1185">Reference proteome</keyword>
<sequence>MNVTVNPIGQCVLIGTHHTSTTHGIVPGPVYQQSCPEVSDATSSAVDCSCSALVPTSSMSTEPAGVVMNARVDCTVTSTEDQVPSAVRAGEQSTQCQSLPDMPQTNTDRPTSPTDPYKRARKFLCDLAPLLKLSLPSRVERKRTASVFHPRHQPTRVSNSGPSISDLRVSVCAKQWTKYGVLIVSQLFLLIHYFDNT</sequence>
<proteinExistence type="predicted"/>
<dbReference type="EMBL" id="JTDF01000691">
    <property type="protein sequence ID" value="KAF8571132.1"/>
    <property type="molecule type" value="Genomic_DNA"/>
</dbReference>
<evidence type="ECO:0000313" key="2">
    <source>
        <dbReference type="EMBL" id="KAF8571132.1"/>
    </source>
</evidence>
<protein>
    <submittedName>
        <fullName evidence="2">Uncharacterized protein</fullName>
    </submittedName>
</protein>
<name>A0A8T0DVD6_9TREM</name>